<evidence type="ECO:0000256" key="8">
    <source>
        <dbReference type="SAM" id="Phobius"/>
    </source>
</evidence>
<feature type="transmembrane region" description="Helical" evidence="8">
    <location>
        <begin position="20"/>
        <end position="40"/>
    </location>
</feature>
<evidence type="ECO:0000313" key="9">
    <source>
        <dbReference type="EMBL" id="OLF13028.1"/>
    </source>
</evidence>
<dbReference type="CDD" id="cd06550">
    <property type="entry name" value="TM_ABC_iron-siderophores_like"/>
    <property type="match status" value="2"/>
</dbReference>
<feature type="transmembrane region" description="Helical" evidence="8">
    <location>
        <begin position="163"/>
        <end position="185"/>
    </location>
</feature>
<feature type="transmembrane region" description="Helical" evidence="8">
    <location>
        <begin position="329"/>
        <end position="347"/>
    </location>
</feature>
<evidence type="ECO:0000256" key="4">
    <source>
        <dbReference type="ARBA" id="ARBA00022475"/>
    </source>
</evidence>
<dbReference type="NCBIfam" id="NF007867">
    <property type="entry name" value="PRK10577.1-3"/>
    <property type="match status" value="1"/>
</dbReference>
<dbReference type="PANTHER" id="PTHR30472:SF37">
    <property type="entry name" value="FE(3+) DICITRATE TRANSPORT SYSTEM PERMEASE PROTEIN FECD-RELATED"/>
    <property type="match status" value="1"/>
</dbReference>
<keyword evidence="7 8" id="KW-0472">Membrane</keyword>
<evidence type="ECO:0000256" key="7">
    <source>
        <dbReference type="ARBA" id="ARBA00023136"/>
    </source>
</evidence>
<sequence>MTSLLTPTEAPPAPPAPARSARLAVLVAALLGVGTVLALVHLTQGTSSIGPGDVLGLLWGGHGDGTVDVVVAARLPRLLAAIVVGVALGLSGAVLQSVSRNIIASPDTLAVNAGAHLAIVAVAAFGVSLPMFGAAGVAFLGGLGAAALVLMLSGAGGTGTARLVLAGTAIALMMVALKTTLLLLFAQETRGLFAWGEGSLEQNGLSGVTTFAPVVAVVLVALLAMSRRMDLVYVGDDHARALGVRVTAVRATAVVLAVLLSASAVVLTGPIGFVGLAAPALIRLLATAVPRLHRHAVLLPVAGLAGAVVMITADVLLRALIGSQRALEIPTGVVTTILGAIFLVVLARTLRVSGSAAEPPAAGVRAATSRTRYLVLLTGLVVLAVVVAGGGALLGDAKLLLGDLVNWVSGQAGPIVSGVMDNRLPRVLAALLAGASLALAGAVFQNVSRNPLAEPGIIGVTGGAGIGAVVVITLVPLSGFWLQAGAAGIGAGVAAALVFLSAARRGFASDNLVLIGFGVSAGTNAIIAMLITLTDPWNESKALTWLSGSTYGRTFEHLVPMMVALVIVVPVLTYLRGTLDLLSLDEETPRLLGVRVPGARLALLVCAVVLTGAAVAGVGVIGFVGLVAPHAARALVGRRSARVLPVAALLGAILVCVADLIGRSVIAPAQLPAGLVTAIVGTPYFIWLLYRGRR</sequence>
<feature type="transmembrane region" description="Helical" evidence="8">
    <location>
        <begin position="78"/>
        <end position="98"/>
    </location>
</feature>
<comment type="subcellular location">
    <subcellularLocation>
        <location evidence="1">Cell membrane</location>
        <topology evidence="1">Multi-pass membrane protein</topology>
    </subcellularLocation>
</comment>
<evidence type="ECO:0000313" key="10">
    <source>
        <dbReference type="Proteomes" id="UP000185696"/>
    </source>
</evidence>
<dbReference type="Gene3D" id="1.10.3470.10">
    <property type="entry name" value="ABC transporter involved in vitamin B12 uptake, BtuC"/>
    <property type="match status" value="2"/>
</dbReference>
<keyword evidence="10" id="KW-1185">Reference proteome</keyword>
<dbReference type="InterPro" id="IPR037294">
    <property type="entry name" value="ABC_BtuC-like"/>
</dbReference>
<gene>
    <name evidence="9" type="ORF">BLA60_07245</name>
</gene>
<feature type="transmembrane region" description="Helical" evidence="8">
    <location>
        <begin position="601"/>
        <end position="628"/>
    </location>
</feature>
<feature type="transmembrane region" description="Helical" evidence="8">
    <location>
        <begin position="373"/>
        <end position="394"/>
    </location>
</feature>
<keyword evidence="3" id="KW-0813">Transport</keyword>
<dbReference type="RefSeq" id="WP_075131937.1">
    <property type="nucleotide sequence ID" value="NZ_MSIF01000002.1"/>
</dbReference>
<dbReference type="PANTHER" id="PTHR30472">
    <property type="entry name" value="FERRIC ENTEROBACTIN TRANSPORT SYSTEM PERMEASE PROTEIN"/>
    <property type="match status" value="1"/>
</dbReference>
<dbReference type="SUPFAM" id="SSF81345">
    <property type="entry name" value="ABC transporter involved in vitamin B12 uptake, BtuC"/>
    <property type="match status" value="2"/>
</dbReference>
<feature type="transmembrane region" description="Helical" evidence="8">
    <location>
        <begin position="456"/>
        <end position="475"/>
    </location>
</feature>
<feature type="transmembrane region" description="Helical" evidence="8">
    <location>
        <begin position="640"/>
        <end position="661"/>
    </location>
</feature>
<name>A0A7Z1B0B5_9PSEU</name>
<evidence type="ECO:0000256" key="1">
    <source>
        <dbReference type="ARBA" id="ARBA00004651"/>
    </source>
</evidence>
<dbReference type="Proteomes" id="UP000185696">
    <property type="component" value="Unassembled WGS sequence"/>
</dbReference>
<evidence type="ECO:0000256" key="6">
    <source>
        <dbReference type="ARBA" id="ARBA00022989"/>
    </source>
</evidence>
<feature type="transmembrane region" description="Helical" evidence="8">
    <location>
        <begin position="118"/>
        <end position="151"/>
    </location>
</feature>
<dbReference type="GO" id="GO:0005886">
    <property type="term" value="C:plasma membrane"/>
    <property type="evidence" value="ECO:0007669"/>
    <property type="project" value="UniProtKB-SubCell"/>
</dbReference>
<feature type="transmembrane region" description="Helical" evidence="8">
    <location>
        <begin position="246"/>
        <end position="265"/>
    </location>
</feature>
<comment type="similarity">
    <text evidence="2">Belongs to the binding-protein-dependent transport system permease family. FecCD subfamily.</text>
</comment>
<organism evidence="9 10">
    <name type="scientific">Actinophytocola xinjiangensis</name>
    <dbReference type="NCBI Taxonomy" id="485602"/>
    <lineage>
        <taxon>Bacteria</taxon>
        <taxon>Bacillati</taxon>
        <taxon>Actinomycetota</taxon>
        <taxon>Actinomycetes</taxon>
        <taxon>Pseudonocardiales</taxon>
        <taxon>Pseudonocardiaceae</taxon>
    </lineage>
</organism>
<comment type="caution">
    <text evidence="9">The sequence shown here is derived from an EMBL/GenBank/DDBJ whole genome shotgun (WGS) entry which is preliminary data.</text>
</comment>
<dbReference type="Pfam" id="PF01032">
    <property type="entry name" value="FecCD"/>
    <property type="match status" value="2"/>
</dbReference>
<dbReference type="FunFam" id="1.10.3470.10:FF:000001">
    <property type="entry name" value="Vitamin B12 ABC transporter permease BtuC"/>
    <property type="match status" value="1"/>
</dbReference>
<dbReference type="GO" id="GO:0033214">
    <property type="term" value="P:siderophore-iron import into cell"/>
    <property type="evidence" value="ECO:0007669"/>
    <property type="project" value="TreeGrafter"/>
</dbReference>
<dbReference type="GO" id="GO:0022857">
    <property type="term" value="F:transmembrane transporter activity"/>
    <property type="evidence" value="ECO:0007669"/>
    <property type="project" value="InterPro"/>
</dbReference>
<proteinExistence type="inferred from homology"/>
<feature type="transmembrane region" description="Helical" evidence="8">
    <location>
        <begin position="481"/>
        <end position="500"/>
    </location>
</feature>
<evidence type="ECO:0000256" key="2">
    <source>
        <dbReference type="ARBA" id="ARBA00007935"/>
    </source>
</evidence>
<feature type="transmembrane region" description="Helical" evidence="8">
    <location>
        <begin position="673"/>
        <end position="690"/>
    </location>
</feature>
<dbReference type="OrthoDB" id="9782305at2"/>
<dbReference type="InterPro" id="IPR000522">
    <property type="entry name" value="ABC_transptr_permease_BtuC"/>
</dbReference>
<accession>A0A7Z1B0B5</accession>
<feature type="transmembrane region" description="Helical" evidence="8">
    <location>
        <begin position="205"/>
        <end position="225"/>
    </location>
</feature>
<dbReference type="EMBL" id="MSIF01000002">
    <property type="protein sequence ID" value="OLF13028.1"/>
    <property type="molecule type" value="Genomic_DNA"/>
</dbReference>
<evidence type="ECO:0000256" key="3">
    <source>
        <dbReference type="ARBA" id="ARBA00022448"/>
    </source>
</evidence>
<keyword evidence="5 8" id="KW-0812">Transmembrane</keyword>
<dbReference type="AlphaFoldDB" id="A0A7Z1B0B5"/>
<keyword evidence="6 8" id="KW-1133">Transmembrane helix</keyword>
<feature type="transmembrane region" description="Helical" evidence="8">
    <location>
        <begin position="296"/>
        <end position="317"/>
    </location>
</feature>
<feature type="transmembrane region" description="Helical" evidence="8">
    <location>
        <begin position="271"/>
        <end position="289"/>
    </location>
</feature>
<keyword evidence="4" id="KW-1003">Cell membrane</keyword>
<protein>
    <submittedName>
        <fullName evidence="9">ABC transporter permease</fullName>
    </submittedName>
</protein>
<evidence type="ECO:0000256" key="5">
    <source>
        <dbReference type="ARBA" id="ARBA00022692"/>
    </source>
</evidence>
<feature type="transmembrane region" description="Helical" evidence="8">
    <location>
        <begin position="512"/>
        <end position="534"/>
    </location>
</feature>
<reference evidence="9 10" key="1">
    <citation type="submission" date="2016-12" db="EMBL/GenBank/DDBJ databases">
        <title>The draft genome sequence of Actinophytocola xinjiangensis.</title>
        <authorList>
            <person name="Wang W."/>
            <person name="Yuan L."/>
        </authorList>
    </citation>
    <scope>NUCLEOTIDE SEQUENCE [LARGE SCALE GENOMIC DNA]</scope>
    <source>
        <strain evidence="9 10">CGMCC 4.4663</strain>
    </source>
</reference>
<feature type="transmembrane region" description="Helical" evidence="8">
    <location>
        <begin position="427"/>
        <end position="444"/>
    </location>
</feature>